<reference evidence="2" key="1">
    <citation type="submission" date="2020-07" db="EMBL/GenBank/DDBJ databases">
        <title>Draft Genome Sequence of a Deep-Sea Yeast, Naganishia (Cryptococcus) liquefaciens strain N6.</title>
        <authorList>
            <person name="Han Y.W."/>
            <person name="Kajitani R."/>
            <person name="Morimoto H."/>
            <person name="Parhat M."/>
            <person name="Tsubouchi H."/>
            <person name="Bakenova O."/>
            <person name="Ogata M."/>
            <person name="Argunhan B."/>
            <person name="Aoki R."/>
            <person name="Kajiwara S."/>
            <person name="Itoh T."/>
            <person name="Iwasaki H."/>
        </authorList>
    </citation>
    <scope>NUCLEOTIDE SEQUENCE</scope>
    <source>
        <strain evidence="2">N6</strain>
    </source>
</reference>
<sequence>MPRLASVTRPVLSVQHQARQFASSAVVRGSAGGEGAHHGEAGDSANTRESFMTPTWRNTAIATTLAIIIYSTFPSPPRIATSPSSDPSYTTSTASALPLFSRVLAQITPEAKTWTERNERHLELTKNAAEDRLLFQEAERPRIHRLRNPGIFESASPNCVTVGDTIDLSNLVVKGDQTLPAQVGSQK</sequence>
<dbReference type="PANTHER" id="PTHR42100">
    <property type="entry name" value="OXIDOREDUCTASE 178 KDA SUBUNIT, PUTATIVE (AFU_ORTHOLOGUE AFUA_8G04320)-RELATED"/>
    <property type="match status" value="1"/>
</dbReference>
<protein>
    <submittedName>
        <fullName evidence="2">Uncharacterized protein</fullName>
    </submittedName>
</protein>
<dbReference type="EMBL" id="BLZA01000058">
    <property type="protein sequence ID" value="GHJ90459.1"/>
    <property type="molecule type" value="Genomic_DNA"/>
</dbReference>
<evidence type="ECO:0000313" key="2">
    <source>
        <dbReference type="EMBL" id="GHJ90459.1"/>
    </source>
</evidence>
<keyword evidence="3" id="KW-1185">Reference proteome</keyword>
<name>A0A8H3YI01_9TREE</name>
<organism evidence="2 3">
    <name type="scientific">Naganishia liquefaciens</name>
    <dbReference type="NCBI Taxonomy" id="104408"/>
    <lineage>
        <taxon>Eukaryota</taxon>
        <taxon>Fungi</taxon>
        <taxon>Dikarya</taxon>
        <taxon>Basidiomycota</taxon>
        <taxon>Agaricomycotina</taxon>
        <taxon>Tremellomycetes</taxon>
        <taxon>Filobasidiales</taxon>
        <taxon>Filobasidiaceae</taxon>
        <taxon>Naganishia</taxon>
    </lineage>
</organism>
<feature type="region of interest" description="Disordered" evidence="1">
    <location>
        <begin position="25"/>
        <end position="48"/>
    </location>
</feature>
<evidence type="ECO:0000313" key="3">
    <source>
        <dbReference type="Proteomes" id="UP000620104"/>
    </source>
</evidence>
<accession>A0A8H3YI01</accession>
<dbReference type="AlphaFoldDB" id="A0A8H3YI01"/>
<dbReference type="GO" id="GO:0005739">
    <property type="term" value="C:mitochondrion"/>
    <property type="evidence" value="ECO:0007669"/>
    <property type="project" value="InterPro"/>
</dbReference>
<proteinExistence type="predicted"/>
<dbReference type="Proteomes" id="UP000620104">
    <property type="component" value="Unassembled WGS sequence"/>
</dbReference>
<dbReference type="OrthoDB" id="2120038at2759"/>
<gene>
    <name evidence="2" type="ORF">NliqN6_6861</name>
</gene>
<dbReference type="InterPro" id="IPR034444">
    <property type="entry name" value="Nuo17.8"/>
</dbReference>
<dbReference type="PANTHER" id="PTHR42100:SF1">
    <property type="entry name" value="OXIDOREDUCTASE 178 KDA SUBUNIT, PUTATIVE (AFU_ORTHOLOGUE AFUA_8G04320)-RELATED"/>
    <property type="match status" value="1"/>
</dbReference>
<evidence type="ECO:0000256" key="1">
    <source>
        <dbReference type="SAM" id="MobiDB-lite"/>
    </source>
</evidence>
<comment type="caution">
    <text evidence="2">The sequence shown here is derived from an EMBL/GenBank/DDBJ whole genome shotgun (WGS) entry which is preliminary data.</text>
</comment>